<evidence type="ECO:0000256" key="1">
    <source>
        <dbReference type="ARBA" id="ARBA00004141"/>
    </source>
</evidence>
<feature type="transmembrane region" description="Helical" evidence="7">
    <location>
        <begin position="323"/>
        <end position="342"/>
    </location>
</feature>
<comment type="caution">
    <text evidence="8">The sequence shown here is derived from an EMBL/GenBank/DDBJ whole genome shotgun (WGS) entry which is preliminary data.</text>
</comment>
<proteinExistence type="inferred from homology"/>
<comment type="subcellular location">
    <subcellularLocation>
        <location evidence="1">Membrane</location>
        <topology evidence="1">Multi-pass membrane protein</topology>
    </subcellularLocation>
</comment>
<evidence type="ECO:0000256" key="4">
    <source>
        <dbReference type="ARBA" id="ARBA00022989"/>
    </source>
</evidence>
<keyword evidence="3 7" id="KW-0812">Transmembrane</keyword>
<name>A0A9K3IBX9_HELAN</name>
<evidence type="ECO:0000256" key="3">
    <source>
        <dbReference type="ARBA" id="ARBA00022692"/>
    </source>
</evidence>
<dbReference type="GO" id="GO:0005886">
    <property type="term" value="C:plasma membrane"/>
    <property type="evidence" value="ECO:0000318"/>
    <property type="project" value="GO_Central"/>
</dbReference>
<keyword evidence="9" id="KW-1185">Reference proteome</keyword>
<dbReference type="InterPro" id="IPR036259">
    <property type="entry name" value="MFS_trans_sf"/>
</dbReference>
<comment type="similarity">
    <text evidence="6">Belongs to the major facilitator superfamily. Phosphate:H(+) symporter (TC 2.A.1.9) family.</text>
</comment>
<feature type="transmembrane region" description="Helical" evidence="7">
    <location>
        <begin position="203"/>
        <end position="228"/>
    </location>
</feature>
<feature type="transmembrane region" description="Helical" evidence="7">
    <location>
        <begin position="87"/>
        <end position="113"/>
    </location>
</feature>
<dbReference type="Gene3D" id="1.20.1250.20">
    <property type="entry name" value="MFS general substrate transporter like domains"/>
    <property type="match status" value="1"/>
</dbReference>
<reference evidence="8" key="2">
    <citation type="submission" date="2020-06" db="EMBL/GenBank/DDBJ databases">
        <title>Helianthus annuus Genome sequencing and assembly Release 2.</title>
        <authorList>
            <person name="Gouzy J."/>
            <person name="Langlade N."/>
            <person name="Munos S."/>
        </authorList>
    </citation>
    <scope>NUCLEOTIDE SEQUENCE</scope>
    <source>
        <tissue evidence="8">Leaves</tissue>
    </source>
</reference>
<evidence type="ECO:0000256" key="7">
    <source>
        <dbReference type="SAM" id="Phobius"/>
    </source>
</evidence>
<evidence type="ECO:0000313" key="9">
    <source>
        <dbReference type="Proteomes" id="UP000215914"/>
    </source>
</evidence>
<feature type="transmembrane region" description="Helical" evidence="7">
    <location>
        <begin position="362"/>
        <end position="384"/>
    </location>
</feature>
<keyword evidence="5 7" id="KW-0472">Membrane</keyword>
<dbReference type="PANTHER" id="PTHR11654">
    <property type="entry name" value="OLIGOPEPTIDE TRANSPORTER-RELATED"/>
    <property type="match status" value="1"/>
</dbReference>
<dbReference type="Pfam" id="PF00854">
    <property type="entry name" value="PTR2"/>
    <property type="match status" value="1"/>
</dbReference>
<sequence>MEDIQQTTHDHGKKPKGGLITMPFIFANESCERLAMAGFQTNMITYLTQQLHMPMTKAANTLTNFGGTSSLTPLLGAFIADSFAGRFWTITVASIIYQIGMISLTLSAILPNLRPPTCQDGQVCQEANTGQLAILYISLLLTAIGSGGIRPCVVTYGADQFDETDEKQKAYTWKFFNWYYFCVGTSTLVAVTIIVYIQDYVGWGWGLGVPSIAMAISIVAFVFGYPLYRNMDPSGSPFTRLVQVCVAAYKKRNLPMVSDAKMLYENEELDASISVAGRLLHTEQMKFLDKAAIVTQEDYANSQSKPNLWRLNTVHRVEELKSLLRMCPIWASGILLFTAYVQQNTFSLQQAKTMNRHLTKSFQIPAGSMSVFTLGSMLATILFYDRVFVPIMKRFTGVERGISFLSRMGIGFAI</sequence>
<dbReference type="GO" id="GO:0022857">
    <property type="term" value="F:transmembrane transporter activity"/>
    <property type="evidence" value="ECO:0000318"/>
    <property type="project" value="GO_Central"/>
</dbReference>
<protein>
    <submittedName>
        <fullName evidence="8">Proton-dependent oligopeptide transporter family, major facilitator superfamily</fullName>
    </submittedName>
</protein>
<evidence type="ECO:0000256" key="6">
    <source>
        <dbReference type="ARBA" id="ARBA00044504"/>
    </source>
</evidence>
<organism evidence="8 9">
    <name type="scientific">Helianthus annuus</name>
    <name type="common">Common sunflower</name>
    <dbReference type="NCBI Taxonomy" id="4232"/>
    <lineage>
        <taxon>Eukaryota</taxon>
        <taxon>Viridiplantae</taxon>
        <taxon>Streptophyta</taxon>
        <taxon>Embryophyta</taxon>
        <taxon>Tracheophyta</taxon>
        <taxon>Spermatophyta</taxon>
        <taxon>Magnoliopsida</taxon>
        <taxon>eudicotyledons</taxon>
        <taxon>Gunneridae</taxon>
        <taxon>Pentapetalae</taxon>
        <taxon>asterids</taxon>
        <taxon>campanulids</taxon>
        <taxon>Asterales</taxon>
        <taxon>Asteraceae</taxon>
        <taxon>Asteroideae</taxon>
        <taxon>Heliantheae alliance</taxon>
        <taxon>Heliantheae</taxon>
        <taxon>Helianthus</taxon>
    </lineage>
</organism>
<comment type="similarity">
    <text evidence="2">Belongs to the major facilitator superfamily. Proton-dependent oligopeptide transporter (POT/PTR) (TC 2.A.17) family.</text>
</comment>
<gene>
    <name evidence="8" type="ORF">HanXRQr2_Chr08g0324531</name>
</gene>
<dbReference type="EMBL" id="MNCJ02000323">
    <property type="protein sequence ID" value="KAF5794118.1"/>
    <property type="molecule type" value="Genomic_DNA"/>
</dbReference>
<dbReference type="SUPFAM" id="SSF103473">
    <property type="entry name" value="MFS general substrate transporter"/>
    <property type="match status" value="1"/>
</dbReference>
<dbReference type="Proteomes" id="UP000215914">
    <property type="component" value="Unassembled WGS sequence"/>
</dbReference>
<evidence type="ECO:0000256" key="2">
    <source>
        <dbReference type="ARBA" id="ARBA00005982"/>
    </source>
</evidence>
<dbReference type="GO" id="GO:0055085">
    <property type="term" value="P:transmembrane transport"/>
    <property type="evidence" value="ECO:0000318"/>
    <property type="project" value="GO_Central"/>
</dbReference>
<dbReference type="InterPro" id="IPR000109">
    <property type="entry name" value="POT_fam"/>
</dbReference>
<dbReference type="Gramene" id="mRNA:HanXRQr2_Chr08g0324531">
    <property type="protein sequence ID" value="mRNA:HanXRQr2_Chr08g0324531"/>
    <property type="gene ID" value="HanXRQr2_Chr08g0324531"/>
</dbReference>
<evidence type="ECO:0000313" key="8">
    <source>
        <dbReference type="EMBL" id="KAF5794118.1"/>
    </source>
</evidence>
<keyword evidence="4 7" id="KW-1133">Transmembrane helix</keyword>
<accession>A0A9K3IBX9</accession>
<evidence type="ECO:0000256" key="5">
    <source>
        <dbReference type="ARBA" id="ARBA00023136"/>
    </source>
</evidence>
<feature type="transmembrane region" description="Helical" evidence="7">
    <location>
        <begin position="133"/>
        <end position="157"/>
    </location>
</feature>
<feature type="transmembrane region" description="Helical" evidence="7">
    <location>
        <begin position="178"/>
        <end position="197"/>
    </location>
</feature>
<reference evidence="8" key="1">
    <citation type="journal article" date="2017" name="Nature">
        <title>The sunflower genome provides insights into oil metabolism, flowering and Asterid evolution.</title>
        <authorList>
            <person name="Badouin H."/>
            <person name="Gouzy J."/>
            <person name="Grassa C.J."/>
            <person name="Murat F."/>
            <person name="Staton S.E."/>
            <person name="Cottret L."/>
            <person name="Lelandais-Briere C."/>
            <person name="Owens G.L."/>
            <person name="Carrere S."/>
            <person name="Mayjonade B."/>
            <person name="Legrand L."/>
            <person name="Gill N."/>
            <person name="Kane N.C."/>
            <person name="Bowers J.E."/>
            <person name="Hubner S."/>
            <person name="Bellec A."/>
            <person name="Berard A."/>
            <person name="Berges H."/>
            <person name="Blanchet N."/>
            <person name="Boniface M.C."/>
            <person name="Brunel D."/>
            <person name="Catrice O."/>
            <person name="Chaidir N."/>
            <person name="Claudel C."/>
            <person name="Donnadieu C."/>
            <person name="Faraut T."/>
            <person name="Fievet G."/>
            <person name="Helmstetter N."/>
            <person name="King M."/>
            <person name="Knapp S.J."/>
            <person name="Lai Z."/>
            <person name="Le Paslier M.C."/>
            <person name="Lippi Y."/>
            <person name="Lorenzon L."/>
            <person name="Mandel J.R."/>
            <person name="Marage G."/>
            <person name="Marchand G."/>
            <person name="Marquand E."/>
            <person name="Bret-Mestries E."/>
            <person name="Morien E."/>
            <person name="Nambeesan S."/>
            <person name="Nguyen T."/>
            <person name="Pegot-Espagnet P."/>
            <person name="Pouilly N."/>
            <person name="Raftis F."/>
            <person name="Sallet E."/>
            <person name="Schiex T."/>
            <person name="Thomas J."/>
            <person name="Vandecasteele C."/>
            <person name="Vares D."/>
            <person name="Vear F."/>
            <person name="Vautrin S."/>
            <person name="Crespi M."/>
            <person name="Mangin B."/>
            <person name="Burke J.M."/>
            <person name="Salse J."/>
            <person name="Munos S."/>
            <person name="Vincourt P."/>
            <person name="Rieseberg L.H."/>
            <person name="Langlade N.B."/>
        </authorList>
    </citation>
    <scope>NUCLEOTIDE SEQUENCE</scope>
    <source>
        <tissue evidence="8">Leaves</tissue>
    </source>
</reference>
<dbReference type="AlphaFoldDB" id="A0A9K3IBX9"/>